<dbReference type="STRING" id="260086.SAMN05216207_102715"/>
<dbReference type="OrthoDB" id="3237545at2"/>
<dbReference type="SUPFAM" id="SSF52540">
    <property type="entry name" value="P-loop containing nucleoside triphosphate hydrolases"/>
    <property type="match status" value="1"/>
</dbReference>
<organism evidence="1 2">
    <name type="scientific">Pseudonocardia ammonioxydans</name>
    <dbReference type="NCBI Taxonomy" id="260086"/>
    <lineage>
        <taxon>Bacteria</taxon>
        <taxon>Bacillati</taxon>
        <taxon>Actinomycetota</taxon>
        <taxon>Actinomycetes</taxon>
        <taxon>Pseudonocardiales</taxon>
        <taxon>Pseudonocardiaceae</taxon>
        <taxon>Pseudonocardia</taxon>
    </lineage>
</organism>
<dbReference type="Gene3D" id="3.40.50.300">
    <property type="entry name" value="P-loop containing nucleotide triphosphate hydrolases"/>
    <property type="match status" value="1"/>
</dbReference>
<dbReference type="GO" id="GO:0016301">
    <property type="term" value="F:kinase activity"/>
    <property type="evidence" value="ECO:0007669"/>
    <property type="project" value="UniProtKB-KW"/>
</dbReference>
<dbReference type="InterPro" id="IPR027417">
    <property type="entry name" value="P-loop_NTPase"/>
</dbReference>
<keyword evidence="2" id="KW-1185">Reference proteome</keyword>
<dbReference type="Proteomes" id="UP000199614">
    <property type="component" value="Unassembled WGS sequence"/>
</dbReference>
<accession>A0A1I5DPH8</accession>
<gene>
    <name evidence="1" type="ORF">SAMN05216207_102715</name>
</gene>
<sequence length="193" mass="20413">MTPRLLPAAPGWEQRVAGLVRCAPPGGAGNRLVTVDGFSGAGKSTRAGALAAALDAPLLEIEDLCPGWDGLSRAPALARRGIGDPLAAGTTLRWTSWDWEHDRPGPVRSLPPAPVVVLEGCGAAAAVLAPVTSLAIWVDAPAEVREQRLRARADWPVYAPYREVWRRAEEALAAADHSRERAGVVLADPRSVE</sequence>
<dbReference type="RefSeq" id="WP_093348965.1">
    <property type="nucleotide sequence ID" value="NZ_FOUY01000027.1"/>
</dbReference>
<protein>
    <submittedName>
        <fullName evidence="1">Cytidylate kinase</fullName>
    </submittedName>
</protein>
<dbReference type="EMBL" id="FOUY01000027">
    <property type="protein sequence ID" value="SFO01098.1"/>
    <property type="molecule type" value="Genomic_DNA"/>
</dbReference>
<evidence type="ECO:0000313" key="2">
    <source>
        <dbReference type="Proteomes" id="UP000199614"/>
    </source>
</evidence>
<proteinExistence type="predicted"/>
<keyword evidence="1" id="KW-0418">Kinase</keyword>
<evidence type="ECO:0000313" key="1">
    <source>
        <dbReference type="EMBL" id="SFO01098.1"/>
    </source>
</evidence>
<keyword evidence="1" id="KW-0808">Transferase</keyword>
<dbReference type="AlphaFoldDB" id="A0A1I5DPH8"/>
<name>A0A1I5DPH8_PSUAM</name>
<reference evidence="1 2" key="1">
    <citation type="submission" date="2016-10" db="EMBL/GenBank/DDBJ databases">
        <authorList>
            <person name="de Groot N.N."/>
        </authorList>
    </citation>
    <scope>NUCLEOTIDE SEQUENCE [LARGE SCALE GENOMIC DNA]</scope>
    <source>
        <strain evidence="1 2">CGMCC 4.1877</strain>
    </source>
</reference>